<gene>
    <name evidence="1" type="ORF">RD792_004473</name>
</gene>
<evidence type="ECO:0000313" key="2">
    <source>
        <dbReference type="Proteomes" id="UP001291926"/>
    </source>
</evidence>
<evidence type="ECO:0000313" key="1">
    <source>
        <dbReference type="EMBL" id="KAK4488696.1"/>
    </source>
</evidence>
<dbReference type="Proteomes" id="UP001291926">
    <property type="component" value="Unassembled WGS sequence"/>
</dbReference>
<accession>A0ABR0DIN5</accession>
<proteinExistence type="predicted"/>
<sequence>MLEFLELKHPCPRSVFTFPGFMWKEGKALWSSPVGPYGSQSTITTNSSVEQALNSSSTSTTVLEFEVKIVGVDGMIRVQSDKGNYPAARLMDAMRDDLELQIHNASCKK</sequence>
<name>A0ABR0DIN5_9LAMI</name>
<keyword evidence="2" id="KW-1185">Reference proteome</keyword>
<comment type="caution">
    <text evidence="1">The sequence shown here is derived from an EMBL/GenBank/DDBJ whole genome shotgun (WGS) entry which is preliminary data.</text>
</comment>
<reference evidence="1 2" key="1">
    <citation type="journal article" date="2023" name="bioRxiv">
        <title>Genome report: Whole genome sequence and annotation of Penstemon davidsonii.</title>
        <authorList>
            <person name="Ostevik K.L."/>
            <person name="Alabady M."/>
            <person name="Zhang M."/>
            <person name="Rausher M.D."/>
        </authorList>
    </citation>
    <scope>NUCLEOTIDE SEQUENCE [LARGE SCALE GENOMIC DNA]</scope>
    <source>
        <strain evidence="1">DNT005</strain>
        <tissue evidence="1">Whole leaf</tissue>
    </source>
</reference>
<dbReference type="EMBL" id="JAYDYQ010001088">
    <property type="protein sequence ID" value="KAK4488696.1"/>
    <property type="molecule type" value="Genomic_DNA"/>
</dbReference>
<protein>
    <submittedName>
        <fullName evidence="1">Uncharacterized protein</fullName>
    </submittedName>
</protein>
<organism evidence="1 2">
    <name type="scientific">Penstemon davidsonii</name>
    <dbReference type="NCBI Taxonomy" id="160366"/>
    <lineage>
        <taxon>Eukaryota</taxon>
        <taxon>Viridiplantae</taxon>
        <taxon>Streptophyta</taxon>
        <taxon>Embryophyta</taxon>
        <taxon>Tracheophyta</taxon>
        <taxon>Spermatophyta</taxon>
        <taxon>Magnoliopsida</taxon>
        <taxon>eudicotyledons</taxon>
        <taxon>Gunneridae</taxon>
        <taxon>Pentapetalae</taxon>
        <taxon>asterids</taxon>
        <taxon>lamiids</taxon>
        <taxon>Lamiales</taxon>
        <taxon>Plantaginaceae</taxon>
        <taxon>Cheloneae</taxon>
        <taxon>Penstemon</taxon>
    </lineage>
</organism>